<dbReference type="Proteomes" id="UP000008237">
    <property type="component" value="Unassembled WGS sequence"/>
</dbReference>
<evidence type="ECO:0000256" key="1">
    <source>
        <dbReference type="SAM" id="MobiDB-lite"/>
    </source>
</evidence>
<keyword evidence="3" id="KW-1185">Reference proteome</keyword>
<organism evidence="3">
    <name type="scientific">Harpegnathos saltator</name>
    <name type="common">Jerdon's jumping ant</name>
    <dbReference type="NCBI Taxonomy" id="610380"/>
    <lineage>
        <taxon>Eukaryota</taxon>
        <taxon>Metazoa</taxon>
        <taxon>Ecdysozoa</taxon>
        <taxon>Arthropoda</taxon>
        <taxon>Hexapoda</taxon>
        <taxon>Insecta</taxon>
        <taxon>Pterygota</taxon>
        <taxon>Neoptera</taxon>
        <taxon>Endopterygota</taxon>
        <taxon>Hymenoptera</taxon>
        <taxon>Apocrita</taxon>
        <taxon>Aculeata</taxon>
        <taxon>Formicoidea</taxon>
        <taxon>Formicidae</taxon>
        <taxon>Ponerinae</taxon>
        <taxon>Ponerini</taxon>
        <taxon>Harpegnathos</taxon>
    </lineage>
</organism>
<feature type="region of interest" description="Disordered" evidence="1">
    <location>
        <begin position="36"/>
        <end position="69"/>
    </location>
</feature>
<sequence>MHKIQETVHVMCLTQCTDKQIAEAASIWFAQATPRFKRTEDRRQRNNQEATNAENNPVAHPYDDDEDML</sequence>
<accession>E2BMA8</accession>
<reference evidence="2 3" key="1">
    <citation type="journal article" date="2010" name="Science">
        <title>Genomic comparison of the ants Camponotus floridanus and Harpegnathos saltator.</title>
        <authorList>
            <person name="Bonasio R."/>
            <person name="Zhang G."/>
            <person name="Ye C."/>
            <person name="Mutti N.S."/>
            <person name="Fang X."/>
            <person name="Qin N."/>
            <person name="Donahue G."/>
            <person name="Yang P."/>
            <person name="Li Q."/>
            <person name="Li C."/>
            <person name="Zhang P."/>
            <person name="Huang Z."/>
            <person name="Berger S.L."/>
            <person name="Reinberg D."/>
            <person name="Wang J."/>
            <person name="Liebig J."/>
        </authorList>
    </citation>
    <scope>NUCLEOTIDE SEQUENCE [LARGE SCALE GENOMIC DNA]</scope>
    <source>
        <strain evidence="2 3">R22 G/1</strain>
    </source>
</reference>
<protein>
    <submittedName>
        <fullName evidence="2">Uncharacterized protein</fullName>
    </submittedName>
</protein>
<proteinExistence type="predicted"/>
<name>E2BMA8_HARSA</name>
<dbReference type="InParanoid" id="E2BMA8"/>
<dbReference type="OrthoDB" id="6508992at2759"/>
<dbReference type="AlphaFoldDB" id="E2BMA8"/>
<evidence type="ECO:0000313" key="2">
    <source>
        <dbReference type="EMBL" id="EFN83172.1"/>
    </source>
</evidence>
<evidence type="ECO:0000313" key="3">
    <source>
        <dbReference type="Proteomes" id="UP000008237"/>
    </source>
</evidence>
<feature type="compositionally biased region" description="Basic and acidic residues" evidence="1">
    <location>
        <begin position="37"/>
        <end position="46"/>
    </location>
</feature>
<gene>
    <name evidence="2" type="ORF">EAI_12681</name>
</gene>
<dbReference type="EMBL" id="GL449174">
    <property type="protein sequence ID" value="EFN83172.1"/>
    <property type="molecule type" value="Genomic_DNA"/>
</dbReference>